<dbReference type="GO" id="GO:0016020">
    <property type="term" value="C:membrane"/>
    <property type="evidence" value="ECO:0007669"/>
    <property type="project" value="UniProtKB-SubCell"/>
</dbReference>
<sequence length="307" mass="34401">MSSPSAVPDCSLMQDLATSSILQLTLAVNLVIAIVAVPVMVTSMVYIVTRDVFHVNTRLQICVHLFALLLHSFGRCLTLRSFYNIGLALSSMCSVSLVVERIFAYSFSSHYEHWSVCFGCALVGLQFFLALLYLTSLYSNAAFQPGNFTLYYCQTLASSNGSVWFVIAPLYAVMIAQIVSRITFQVLMHKSKNLRSVETLSLSNRFNLEQSIRSIRALKLLINCNTLVFALLSAVTTTIHFNSARLTKAHYLALVEAVHILPLYGIAVSLGVYSRLQSFNNNQTKQLKMAIQTKSDVYFDQFRRQMQ</sequence>
<protein>
    <submittedName>
        <fullName evidence="6">Uncharacterized protein</fullName>
    </submittedName>
</protein>
<keyword evidence="3 5" id="KW-1133">Transmembrane helix</keyword>
<feature type="transmembrane region" description="Helical" evidence="5">
    <location>
        <begin position="20"/>
        <end position="48"/>
    </location>
</feature>
<evidence type="ECO:0000256" key="1">
    <source>
        <dbReference type="ARBA" id="ARBA00004141"/>
    </source>
</evidence>
<comment type="subcellular location">
    <subcellularLocation>
        <location evidence="1">Membrane</location>
        <topology evidence="1">Multi-pass membrane protein</topology>
    </subcellularLocation>
</comment>
<keyword evidence="2 5" id="KW-0812">Transmembrane</keyword>
<feature type="transmembrane region" description="Helical" evidence="5">
    <location>
        <begin position="163"/>
        <end position="184"/>
    </location>
</feature>
<dbReference type="Proteomes" id="UP000005237">
    <property type="component" value="Unassembled WGS sequence"/>
</dbReference>
<evidence type="ECO:0000256" key="3">
    <source>
        <dbReference type="ARBA" id="ARBA00022989"/>
    </source>
</evidence>
<evidence type="ECO:0000256" key="2">
    <source>
        <dbReference type="ARBA" id="ARBA00022692"/>
    </source>
</evidence>
<name>A0A8R1E9T5_CAEJA</name>
<dbReference type="AlphaFoldDB" id="A0A8R1E9T5"/>
<accession>A0A8R1E9T5</accession>
<dbReference type="InterPro" id="IPR019408">
    <property type="entry name" value="7TM_GPCR_serpentine_rcpt_Srab"/>
</dbReference>
<reference evidence="6" key="2">
    <citation type="submission" date="2022-06" db="UniProtKB">
        <authorList>
            <consortium name="EnsemblMetazoa"/>
        </authorList>
    </citation>
    <scope>IDENTIFICATION</scope>
    <source>
        <strain evidence="6">DF5081</strain>
    </source>
</reference>
<dbReference type="PANTHER" id="PTHR46561">
    <property type="entry name" value="SERPENTINE RECEPTOR, CLASS AB (CLASS A-LIKE)-RELATED"/>
    <property type="match status" value="1"/>
</dbReference>
<evidence type="ECO:0000313" key="7">
    <source>
        <dbReference type="Proteomes" id="UP000005237"/>
    </source>
</evidence>
<dbReference type="InterPro" id="IPR053286">
    <property type="entry name" value="Nematode_rcpt-like_srab"/>
</dbReference>
<feature type="transmembrane region" description="Helical" evidence="5">
    <location>
        <begin position="85"/>
        <end position="104"/>
    </location>
</feature>
<organism evidence="6 7">
    <name type="scientific">Caenorhabditis japonica</name>
    <dbReference type="NCBI Taxonomy" id="281687"/>
    <lineage>
        <taxon>Eukaryota</taxon>
        <taxon>Metazoa</taxon>
        <taxon>Ecdysozoa</taxon>
        <taxon>Nematoda</taxon>
        <taxon>Chromadorea</taxon>
        <taxon>Rhabditida</taxon>
        <taxon>Rhabditina</taxon>
        <taxon>Rhabditomorpha</taxon>
        <taxon>Rhabditoidea</taxon>
        <taxon>Rhabditidae</taxon>
        <taxon>Peloderinae</taxon>
        <taxon>Caenorhabditis</taxon>
    </lineage>
</organism>
<feature type="transmembrane region" description="Helical" evidence="5">
    <location>
        <begin position="251"/>
        <end position="273"/>
    </location>
</feature>
<feature type="transmembrane region" description="Helical" evidence="5">
    <location>
        <begin position="55"/>
        <end position="73"/>
    </location>
</feature>
<keyword evidence="4 5" id="KW-0472">Membrane</keyword>
<dbReference type="PANTHER" id="PTHR46561:SF7">
    <property type="entry name" value="G PROTEIN-COUPLED RECEPTOR-RELATED"/>
    <property type="match status" value="1"/>
</dbReference>
<evidence type="ECO:0000256" key="5">
    <source>
        <dbReference type="SAM" id="Phobius"/>
    </source>
</evidence>
<reference evidence="7" key="1">
    <citation type="submission" date="2010-08" db="EMBL/GenBank/DDBJ databases">
        <authorList>
            <consortium name="Caenorhabditis japonica Sequencing Consortium"/>
            <person name="Wilson R.K."/>
        </authorList>
    </citation>
    <scope>NUCLEOTIDE SEQUENCE [LARGE SCALE GENOMIC DNA]</scope>
    <source>
        <strain evidence="7">DF5081</strain>
    </source>
</reference>
<proteinExistence type="predicted"/>
<evidence type="ECO:0000256" key="4">
    <source>
        <dbReference type="ARBA" id="ARBA00023136"/>
    </source>
</evidence>
<feature type="transmembrane region" description="Helical" evidence="5">
    <location>
        <begin position="116"/>
        <end position="143"/>
    </location>
</feature>
<feature type="transmembrane region" description="Helical" evidence="5">
    <location>
        <begin position="220"/>
        <end position="239"/>
    </location>
</feature>
<evidence type="ECO:0000313" key="6">
    <source>
        <dbReference type="EnsemblMetazoa" id="CJA25908a.1"/>
    </source>
</evidence>
<keyword evidence="7" id="KW-1185">Reference proteome</keyword>
<dbReference type="EnsemblMetazoa" id="CJA25908a.1">
    <property type="protein sequence ID" value="CJA25908a.1"/>
    <property type="gene ID" value="WBGene00181480"/>
</dbReference>
<dbReference type="Pfam" id="PF10292">
    <property type="entry name" value="7TM_GPCR_Srab"/>
    <property type="match status" value="1"/>
</dbReference>